<evidence type="ECO:0000313" key="2">
    <source>
        <dbReference type="EMBL" id="MFC4403993.1"/>
    </source>
</evidence>
<sequence length="157" mass="17660">MLELLWAYVLVFILSAVPFFEAIIITPLAIVAGLSPVPVFILAVVGNLLTVYAVIVFIEKIRSWRKEKDGEGKRASRAKQLWTKYGLPGLSLLGPFFVGSHLTAFLSLIFGGTKKRVTMWMTISISAWSLVLGILAYFGIDWFNMDNKFLEQIFNQQ</sequence>
<evidence type="ECO:0000313" key="3">
    <source>
        <dbReference type="Proteomes" id="UP001595882"/>
    </source>
</evidence>
<keyword evidence="1" id="KW-1133">Transmembrane helix</keyword>
<feature type="transmembrane region" description="Helical" evidence="1">
    <location>
        <begin position="37"/>
        <end position="58"/>
    </location>
</feature>
<keyword evidence="1" id="KW-0812">Transmembrane</keyword>
<organism evidence="2 3">
    <name type="scientific">Gracilibacillus xinjiangensis</name>
    <dbReference type="NCBI Taxonomy" id="1193282"/>
    <lineage>
        <taxon>Bacteria</taxon>
        <taxon>Bacillati</taxon>
        <taxon>Bacillota</taxon>
        <taxon>Bacilli</taxon>
        <taxon>Bacillales</taxon>
        <taxon>Bacillaceae</taxon>
        <taxon>Gracilibacillus</taxon>
    </lineage>
</organism>
<keyword evidence="3" id="KW-1185">Reference proteome</keyword>
<feature type="transmembrane region" description="Helical" evidence="1">
    <location>
        <begin position="87"/>
        <end position="111"/>
    </location>
</feature>
<comment type="caution">
    <text evidence="2">The sequence shown here is derived from an EMBL/GenBank/DDBJ whole genome shotgun (WGS) entry which is preliminary data.</text>
</comment>
<dbReference type="Pfam" id="PF06695">
    <property type="entry name" value="Sm_multidrug_ex"/>
    <property type="match status" value="1"/>
</dbReference>
<accession>A0ABV8WY75</accession>
<protein>
    <submittedName>
        <fullName evidence="2">Small multi-drug export protein</fullName>
    </submittedName>
</protein>
<dbReference type="EMBL" id="JBHSDT010000008">
    <property type="protein sequence ID" value="MFC4403993.1"/>
    <property type="molecule type" value="Genomic_DNA"/>
</dbReference>
<name>A0ABV8WY75_9BACI</name>
<dbReference type="Proteomes" id="UP001595882">
    <property type="component" value="Unassembled WGS sequence"/>
</dbReference>
<evidence type="ECO:0000256" key="1">
    <source>
        <dbReference type="SAM" id="Phobius"/>
    </source>
</evidence>
<reference evidence="3" key="1">
    <citation type="journal article" date="2019" name="Int. J. Syst. Evol. Microbiol.">
        <title>The Global Catalogue of Microorganisms (GCM) 10K type strain sequencing project: providing services to taxonomists for standard genome sequencing and annotation.</title>
        <authorList>
            <consortium name="The Broad Institute Genomics Platform"/>
            <consortium name="The Broad Institute Genome Sequencing Center for Infectious Disease"/>
            <person name="Wu L."/>
            <person name="Ma J."/>
        </authorList>
    </citation>
    <scope>NUCLEOTIDE SEQUENCE [LARGE SCALE GENOMIC DNA]</scope>
    <source>
        <strain evidence="3">CCUG 37865</strain>
    </source>
</reference>
<proteinExistence type="predicted"/>
<dbReference type="InterPro" id="IPR009577">
    <property type="entry name" value="Sm_multidrug_ex"/>
</dbReference>
<gene>
    <name evidence="2" type="ORF">ACFOY7_13030</name>
</gene>
<feature type="transmembrane region" description="Helical" evidence="1">
    <location>
        <begin position="117"/>
        <end position="140"/>
    </location>
</feature>
<keyword evidence="1" id="KW-0472">Membrane</keyword>
<dbReference type="RefSeq" id="WP_390252532.1">
    <property type="nucleotide sequence ID" value="NZ_JBHSDT010000008.1"/>
</dbReference>
<feature type="transmembrane region" description="Helical" evidence="1">
    <location>
        <begin position="7"/>
        <end position="31"/>
    </location>
</feature>